<keyword evidence="3" id="KW-1185">Reference proteome</keyword>
<reference evidence="2 3" key="1">
    <citation type="submission" date="2020-05" db="EMBL/GenBank/DDBJ databases">
        <title>Paenibacillus glebae, sp. nov., Paenibacillus humi sp. nov., Paenibacillus pedi sp. nov., Paenibacillus terrestris sp. nov. and Paenibacillus terricola sp. nov., isolated from a forest top soil sample.</title>
        <authorList>
            <person name="Qi S."/>
            <person name="Carlier A."/>
            <person name="Cnockaert M."/>
            <person name="Vandamme P."/>
        </authorList>
    </citation>
    <scope>NUCLEOTIDE SEQUENCE [LARGE SCALE GENOMIC DNA]</scope>
    <source>
        <strain evidence="2 3">LMG 29502</strain>
    </source>
</reference>
<dbReference type="Proteomes" id="UP000711047">
    <property type="component" value="Unassembled WGS sequence"/>
</dbReference>
<feature type="domain" description="N-acetyltransferase" evidence="1">
    <location>
        <begin position="1"/>
        <end position="162"/>
    </location>
</feature>
<dbReference type="SUPFAM" id="SSF55729">
    <property type="entry name" value="Acyl-CoA N-acyltransferases (Nat)"/>
    <property type="match status" value="1"/>
</dbReference>
<dbReference type="PROSITE" id="PS51186">
    <property type="entry name" value="GNAT"/>
    <property type="match status" value="1"/>
</dbReference>
<sequence>MKIRSLQSKDAAFILEWMRDPSVNIFFRMNPNTANINSIHSFIEKSNKDKVNKHLAIVDESDEYLGTVSLKNIDVEAGTGEYAIVLRSSSQGIGAGRFGTESILSIGFKELKLNRIYLNVLSENHNAIGFYDRIGFVFEGEFINHIKVNGNLKNLKWYRMMRCEYDNRKLQNDHI</sequence>
<proteinExistence type="predicted"/>
<dbReference type="InterPro" id="IPR000182">
    <property type="entry name" value="GNAT_dom"/>
</dbReference>
<dbReference type="Gene3D" id="3.40.630.30">
    <property type="match status" value="1"/>
</dbReference>
<dbReference type="PANTHER" id="PTHR43415">
    <property type="entry name" value="SPERMIDINE N(1)-ACETYLTRANSFERASE"/>
    <property type="match status" value="1"/>
</dbReference>
<organism evidence="2 3">
    <name type="scientific">Paenibacillus tritici</name>
    <dbReference type="NCBI Taxonomy" id="1873425"/>
    <lineage>
        <taxon>Bacteria</taxon>
        <taxon>Bacillati</taxon>
        <taxon>Bacillota</taxon>
        <taxon>Bacilli</taxon>
        <taxon>Bacillales</taxon>
        <taxon>Paenibacillaceae</taxon>
        <taxon>Paenibacillus</taxon>
    </lineage>
</organism>
<evidence type="ECO:0000259" key="1">
    <source>
        <dbReference type="PROSITE" id="PS51186"/>
    </source>
</evidence>
<name>A0ABX2DRH1_9BACL</name>
<gene>
    <name evidence="2" type="ORF">HQN87_18230</name>
</gene>
<dbReference type="InterPro" id="IPR016181">
    <property type="entry name" value="Acyl_CoA_acyltransferase"/>
</dbReference>
<evidence type="ECO:0000313" key="2">
    <source>
        <dbReference type="EMBL" id="NQX47274.1"/>
    </source>
</evidence>
<evidence type="ECO:0000313" key="3">
    <source>
        <dbReference type="Proteomes" id="UP000711047"/>
    </source>
</evidence>
<dbReference type="PANTHER" id="PTHR43415:SF3">
    <property type="entry name" value="GNAT-FAMILY ACETYLTRANSFERASE"/>
    <property type="match status" value="1"/>
</dbReference>
<dbReference type="EMBL" id="JABMKX010000009">
    <property type="protein sequence ID" value="NQX47274.1"/>
    <property type="molecule type" value="Genomic_DNA"/>
</dbReference>
<accession>A0ABX2DRH1</accession>
<comment type="caution">
    <text evidence="2">The sequence shown here is derived from an EMBL/GenBank/DDBJ whole genome shotgun (WGS) entry which is preliminary data.</text>
</comment>
<protein>
    <submittedName>
        <fullName evidence="2">GNAT family N-acetyltransferase</fullName>
    </submittedName>
</protein>
<dbReference type="Pfam" id="PF13420">
    <property type="entry name" value="Acetyltransf_4"/>
    <property type="match status" value="1"/>
</dbReference>